<reference evidence="1 2" key="1">
    <citation type="journal article" date="2019" name="Commun. Biol.">
        <title>The bagworm genome reveals a unique fibroin gene that provides high tensile strength.</title>
        <authorList>
            <person name="Kono N."/>
            <person name="Nakamura H."/>
            <person name="Ohtoshi R."/>
            <person name="Tomita M."/>
            <person name="Numata K."/>
            <person name="Arakawa K."/>
        </authorList>
    </citation>
    <scope>NUCLEOTIDE SEQUENCE [LARGE SCALE GENOMIC DNA]</scope>
</reference>
<sequence length="103" mass="9995">MMCFYANGPWSPTGGPSGPLAGPCGASCGPCPVPCAACPGAGGPSALGPRHGVCDFSCGPVGACGPCCGPRPPCFGRTAKVEAHAQSASSTERRGGSAPSFQR</sequence>
<evidence type="ECO:0000313" key="1">
    <source>
        <dbReference type="EMBL" id="GBP57019.1"/>
    </source>
</evidence>
<protein>
    <submittedName>
        <fullName evidence="1">Uncharacterized protein</fullName>
    </submittedName>
</protein>
<evidence type="ECO:0000313" key="2">
    <source>
        <dbReference type="Proteomes" id="UP000299102"/>
    </source>
</evidence>
<keyword evidence="2" id="KW-1185">Reference proteome</keyword>
<dbReference type="AlphaFoldDB" id="A0A4C1X3R9"/>
<dbReference type="Proteomes" id="UP000299102">
    <property type="component" value="Unassembled WGS sequence"/>
</dbReference>
<name>A0A4C1X3R9_EUMVA</name>
<dbReference type="EMBL" id="BGZK01000707">
    <property type="protein sequence ID" value="GBP57019.1"/>
    <property type="molecule type" value="Genomic_DNA"/>
</dbReference>
<proteinExistence type="predicted"/>
<accession>A0A4C1X3R9</accession>
<comment type="caution">
    <text evidence="1">The sequence shown here is derived from an EMBL/GenBank/DDBJ whole genome shotgun (WGS) entry which is preliminary data.</text>
</comment>
<organism evidence="1 2">
    <name type="scientific">Eumeta variegata</name>
    <name type="common">Bagworm moth</name>
    <name type="synonym">Eumeta japonica</name>
    <dbReference type="NCBI Taxonomy" id="151549"/>
    <lineage>
        <taxon>Eukaryota</taxon>
        <taxon>Metazoa</taxon>
        <taxon>Ecdysozoa</taxon>
        <taxon>Arthropoda</taxon>
        <taxon>Hexapoda</taxon>
        <taxon>Insecta</taxon>
        <taxon>Pterygota</taxon>
        <taxon>Neoptera</taxon>
        <taxon>Endopterygota</taxon>
        <taxon>Lepidoptera</taxon>
        <taxon>Glossata</taxon>
        <taxon>Ditrysia</taxon>
        <taxon>Tineoidea</taxon>
        <taxon>Psychidae</taxon>
        <taxon>Oiketicinae</taxon>
        <taxon>Eumeta</taxon>
    </lineage>
</organism>
<gene>
    <name evidence="1" type="ORF">EVAR_45774_1</name>
</gene>